<dbReference type="RefSeq" id="WP_078923000.1">
    <property type="nucleotide sequence ID" value="NZ_FUYB01000013.1"/>
</dbReference>
<evidence type="ECO:0000259" key="8">
    <source>
        <dbReference type="PROSITE" id="PS50110"/>
    </source>
</evidence>
<name>A0A1T4X5D6_9GAMM</name>
<evidence type="ECO:0000256" key="1">
    <source>
        <dbReference type="ARBA" id="ARBA00022553"/>
    </source>
</evidence>
<feature type="DNA-binding region" description="OmpR/PhoB-type" evidence="7">
    <location>
        <begin position="126"/>
        <end position="226"/>
    </location>
</feature>
<dbReference type="PROSITE" id="PS51755">
    <property type="entry name" value="OMPR_PHOB"/>
    <property type="match status" value="1"/>
</dbReference>
<dbReference type="Pfam" id="PF00072">
    <property type="entry name" value="Response_reg"/>
    <property type="match status" value="1"/>
</dbReference>
<feature type="modified residue" description="4-aspartylphosphate" evidence="6">
    <location>
        <position position="55"/>
    </location>
</feature>
<sequence length="231" mass="26470">MDKQKNILIVEDEPKLAEVLREYLQQSGFQVGWLANGLEVAAWVREQTPDLIILDLMLPGKDGLQIFRELRQFTETPIIMATAKVDEIDRLVGLELGADDYVCKPYSPRELVVRVKNILRRVATPARELMVETGIEIDPERMEARINGQALVLTPVEFRLLQQFVNNPGKVYSRNHLLDHLYNDHRIVTDRAVDSHIKNLRRKLEAALPETEVIRSVYGIGYKFDPTGIDN</sequence>
<dbReference type="InterPro" id="IPR001789">
    <property type="entry name" value="Sig_transdc_resp-reg_receiver"/>
</dbReference>
<keyword evidence="1 6" id="KW-0597">Phosphoprotein</keyword>
<organism evidence="10 11">
    <name type="scientific">Thiothrix eikelboomii</name>
    <dbReference type="NCBI Taxonomy" id="92487"/>
    <lineage>
        <taxon>Bacteria</taxon>
        <taxon>Pseudomonadati</taxon>
        <taxon>Pseudomonadota</taxon>
        <taxon>Gammaproteobacteria</taxon>
        <taxon>Thiotrichales</taxon>
        <taxon>Thiotrichaceae</taxon>
        <taxon>Thiothrix</taxon>
    </lineage>
</organism>
<evidence type="ECO:0000256" key="5">
    <source>
        <dbReference type="ARBA" id="ARBA00023163"/>
    </source>
</evidence>
<dbReference type="InterPro" id="IPR039420">
    <property type="entry name" value="WalR-like"/>
</dbReference>
<keyword evidence="3" id="KW-0805">Transcription regulation</keyword>
<dbReference type="PANTHER" id="PTHR48111">
    <property type="entry name" value="REGULATOR OF RPOS"/>
    <property type="match status" value="1"/>
</dbReference>
<gene>
    <name evidence="10" type="ORF">SAMN02745130_02540</name>
</gene>
<evidence type="ECO:0000313" key="11">
    <source>
        <dbReference type="Proteomes" id="UP000190460"/>
    </source>
</evidence>
<dbReference type="SMART" id="SM00862">
    <property type="entry name" value="Trans_reg_C"/>
    <property type="match status" value="1"/>
</dbReference>
<dbReference type="GO" id="GO:0000156">
    <property type="term" value="F:phosphorelay response regulator activity"/>
    <property type="evidence" value="ECO:0007669"/>
    <property type="project" value="TreeGrafter"/>
</dbReference>
<feature type="domain" description="Response regulatory" evidence="8">
    <location>
        <begin position="6"/>
        <end position="119"/>
    </location>
</feature>
<keyword evidence="11" id="KW-1185">Reference proteome</keyword>
<dbReference type="InterPro" id="IPR036388">
    <property type="entry name" value="WH-like_DNA-bd_sf"/>
</dbReference>
<dbReference type="FunFam" id="3.40.50.2300:FF:000001">
    <property type="entry name" value="DNA-binding response regulator PhoB"/>
    <property type="match status" value="1"/>
</dbReference>
<feature type="domain" description="OmpR/PhoB-type" evidence="9">
    <location>
        <begin position="126"/>
        <end position="226"/>
    </location>
</feature>
<evidence type="ECO:0000313" key="10">
    <source>
        <dbReference type="EMBL" id="SKA84834.1"/>
    </source>
</evidence>
<dbReference type="GO" id="GO:0005829">
    <property type="term" value="C:cytosol"/>
    <property type="evidence" value="ECO:0007669"/>
    <property type="project" value="TreeGrafter"/>
</dbReference>
<dbReference type="Proteomes" id="UP000190460">
    <property type="component" value="Unassembled WGS sequence"/>
</dbReference>
<dbReference type="SUPFAM" id="SSF52172">
    <property type="entry name" value="CheY-like"/>
    <property type="match status" value="1"/>
</dbReference>
<evidence type="ECO:0000256" key="6">
    <source>
        <dbReference type="PROSITE-ProRule" id="PRU00169"/>
    </source>
</evidence>
<evidence type="ECO:0000256" key="4">
    <source>
        <dbReference type="ARBA" id="ARBA00023125"/>
    </source>
</evidence>
<dbReference type="InterPro" id="IPR011006">
    <property type="entry name" value="CheY-like_superfamily"/>
</dbReference>
<dbReference type="Gene3D" id="6.10.250.690">
    <property type="match status" value="1"/>
</dbReference>
<evidence type="ECO:0000256" key="7">
    <source>
        <dbReference type="PROSITE-ProRule" id="PRU01091"/>
    </source>
</evidence>
<dbReference type="PANTHER" id="PTHR48111:SF4">
    <property type="entry name" value="DNA-BINDING DUAL TRANSCRIPTIONAL REGULATOR OMPR"/>
    <property type="match status" value="1"/>
</dbReference>
<evidence type="ECO:0000256" key="3">
    <source>
        <dbReference type="ARBA" id="ARBA00023015"/>
    </source>
</evidence>
<dbReference type="Gene3D" id="3.40.50.2300">
    <property type="match status" value="1"/>
</dbReference>
<dbReference type="GO" id="GO:0006355">
    <property type="term" value="P:regulation of DNA-templated transcription"/>
    <property type="evidence" value="ECO:0007669"/>
    <property type="project" value="InterPro"/>
</dbReference>
<keyword evidence="5" id="KW-0804">Transcription</keyword>
<dbReference type="EMBL" id="FUYB01000013">
    <property type="protein sequence ID" value="SKA84834.1"/>
    <property type="molecule type" value="Genomic_DNA"/>
</dbReference>
<protein>
    <submittedName>
        <fullName evidence="10">Two-component system, OmpR family, response regulator BaeR</fullName>
    </submittedName>
</protein>
<dbReference type="AlphaFoldDB" id="A0A1T4X5D6"/>
<evidence type="ECO:0000259" key="9">
    <source>
        <dbReference type="PROSITE" id="PS51755"/>
    </source>
</evidence>
<dbReference type="InterPro" id="IPR001867">
    <property type="entry name" value="OmpR/PhoB-type_DNA-bd"/>
</dbReference>
<dbReference type="STRING" id="92487.SAMN02745130_02540"/>
<dbReference type="SMART" id="SM00448">
    <property type="entry name" value="REC"/>
    <property type="match status" value="1"/>
</dbReference>
<dbReference type="GO" id="GO:0000976">
    <property type="term" value="F:transcription cis-regulatory region binding"/>
    <property type="evidence" value="ECO:0007669"/>
    <property type="project" value="TreeGrafter"/>
</dbReference>
<dbReference type="GO" id="GO:0032993">
    <property type="term" value="C:protein-DNA complex"/>
    <property type="evidence" value="ECO:0007669"/>
    <property type="project" value="TreeGrafter"/>
</dbReference>
<keyword evidence="4 7" id="KW-0238">DNA-binding</keyword>
<reference evidence="10 11" key="1">
    <citation type="submission" date="2017-02" db="EMBL/GenBank/DDBJ databases">
        <authorList>
            <person name="Peterson S.W."/>
        </authorList>
    </citation>
    <scope>NUCLEOTIDE SEQUENCE [LARGE SCALE GENOMIC DNA]</scope>
    <source>
        <strain evidence="10 11">ATCC 49788</strain>
    </source>
</reference>
<dbReference type="Gene3D" id="1.10.10.10">
    <property type="entry name" value="Winged helix-like DNA-binding domain superfamily/Winged helix DNA-binding domain"/>
    <property type="match status" value="1"/>
</dbReference>
<proteinExistence type="predicted"/>
<dbReference type="PROSITE" id="PS50110">
    <property type="entry name" value="RESPONSE_REGULATORY"/>
    <property type="match status" value="1"/>
</dbReference>
<evidence type="ECO:0000256" key="2">
    <source>
        <dbReference type="ARBA" id="ARBA00023012"/>
    </source>
</evidence>
<accession>A0A1T4X5D6</accession>
<keyword evidence="2" id="KW-0902">Two-component regulatory system</keyword>
<dbReference type="CDD" id="cd00383">
    <property type="entry name" value="trans_reg_C"/>
    <property type="match status" value="1"/>
</dbReference>
<dbReference type="Pfam" id="PF00486">
    <property type="entry name" value="Trans_reg_C"/>
    <property type="match status" value="1"/>
</dbReference>
<dbReference type="OrthoDB" id="9802426at2"/>